<sequence>MTRYTSRTSTLSPTVGDQEGQKRQFDIDINTDDGYTLSAFGDISIFDGFFILTSTSLVDVDVGSSRRRIRTRRPPMPRKFSSRSVSDYEETAREYPRFPFPDLPTPTSPYSAEAEFEALFQSLKSHRASYTAPSHNLATRSLAGKPTLRVETSGLSDRRIPLRGFSRASNSGASPSLGALPRQSPGIALSASPIHRETK</sequence>
<dbReference type="GeneID" id="20667959"/>
<keyword evidence="3" id="KW-1185">Reference proteome</keyword>
<evidence type="ECO:0000313" key="2">
    <source>
        <dbReference type="EMBL" id="ETW74748.1"/>
    </source>
</evidence>
<reference evidence="2 3" key="1">
    <citation type="journal article" date="2012" name="New Phytol.">
        <title>Insight into trade-off between wood decay and parasitism from the genome of a fungal forest pathogen.</title>
        <authorList>
            <person name="Olson A."/>
            <person name="Aerts A."/>
            <person name="Asiegbu F."/>
            <person name="Belbahri L."/>
            <person name="Bouzid O."/>
            <person name="Broberg A."/>
            <person name="Canback B."/>
            <person name="Coutinho P.M."/>
            <person name="Cullen D."/>
            <person name="Dalman K."/>
            <person name="Deflorio G."/>
            <person name="van Diepen L.T."/>
            <person name="Dunand C."/>
            <person name="Duplessis S."/>
            <person name="Durling M."/>
            <person name="Gonthier P."/>
            <person name="Grimwood J."/>
            <person name="Fossdal C.G."/>
            <person name="Hansson D."/>
            <person name="Henrissat B."/>
            <person name="Hietala A."/>
            <person name="Himmelstrand K."/>
            <person name="Hoffmeister D."/>
            <person name="Hogberg N."/>
            <person name="James T.Y."/>
            <person name="Karlsson M."/>
            <person name="Kohler A."/>
            <person name="Kues U."/>
            <person name="Lee Y.H."/>
            <person name="Lin Y.C."/>
            <person name="Lind M."/>
            <person name="Lindquist E."/>
            <person name="Lombard V."/>
            <person name="Lucas S."/>
            <person name="Lunden K."/>
            <person name="Morin E."/>
            <person name="Murat C."/>
            <person name="Park J."/>
            <person name="Raffaello T."/>
            <person name="Rouze P."/>
            <person name="Salamov A."/>
            <person name="Schmutz J."/>
            <person name="Solheim H."/>
            <person name="Stahlberg J."/>
            <person name="Velez H."/>
            <person name="de Vries R.P."/>
            <person name="Wiebenga A."/>
            <person name="Woodward S."/>
            <person name="Yakovlev I."/>
            <person name="Garbelotto M."/>
            <person name="Martin F."/>
            <person name="Grigoriev I.V."/>
            <person name="Stenlid J."/>
        </authorList>
    </citation>
    <scope>NUCLEOTIDE SEQUENCE [LARGE SCALE GENOMIC DNA]</scope>
    <source>
        <strain evidence="2 3">TC 32-1</strain>
    </source>
</reference>
<name>W4JMJ0_HETIT</name>
<feature type="compositionally biased region" description="Polar residues" evidence="1">
    <location>
        <begin position="1"/>
        <end position="15"/>
    </location>
</feature>
<dbReference type="RefSeq" id="XP_009553234.1">
    <property type="nucleotide sequence ID" value="XM_009554939.1"/>
</dbReference>
<evidence type="ECO:0000313" key="3">
    <source>
        <dbReference type="Proteomes" id="UP000030671"/>
    </source>
</evidence>
<dbReference type="HOGENOM" id="CLU_1372369_0_0_1"/>
<dbReference type="KEGG" id="hir:HETIRDRAFT_165026"/>
<organism evidence="2 3">
    <name type="scientific">Heterobasidion irregulare (strain TC 32-1)</name>
    <dbReference type="NCBI Taxonomy" id="747525"/>
    <lineage>
        <taxon>Eukaryota</taxon>
        <taxon>Fungi</taxon>
        <taxon>Dikarya</taxon>
        <taxon>Basidiomycota</taxon>
        <taxon>Agaricomycotina</taxon>
        <taxon>Agaricomycetes</taxon>
        <taxon>Russulales</taxon>
        <taxon>Bondarzewiaceae</taxon>
        <taxon>Heterobasidion</taxon>
        <taxon>Heterobasidion annosum species complex</taxon>
    </lineage>
</organism>
<dbReference type="InParanoid" id="W4JMJ0"/>
<proteinExistence type="predicted"/>
<accession>W4JMJ0</accession>
<dbReference type="Proteomes" id="UP000030671">
    <property type="component" value="Unassembled WGS sequence"/>
</dbReference>
<feature type="region of interest" description="Disordered" evidence="1">
    <location>
        <begin position="161"/>
        <end position="199"/>
    </location>
</feature>
<gene>
    <name evidence="2" type="ORF">HETIRDRAFT_165026</name>
</gene>
<evidence type="ECO:0000256" key="1">
    <source>
        <dbReference type="SAM" id="MobiDB-lite"/>
    </source>
</evidence>
<dbReference type="AlphaFoldDB" id="W4JMJ0"/>
<dbReference type="EMBL" id="KI925467">
    <property type="protein sequence ID" value="ETW74748.1"/>
    <property type="molecule type" value="Genomic_DNA"/>
</dbReference>
<feature type="region of interest" description="Disordered" evidence="1">
    <location>
        <begin position="1"/>
        <end position="22"/>
    </location>
</feature>
<protein>
    <submittedName>
        <fullName evidence="2">Uncharacterized protein</fullName>
    </submittedName>
</protein>